<dbReference type="AlphaFoldDB" id="M5PWI2"/>
<dbReference type="InterPro" id="IPR020039">
    <property type="entry name" value="PseF"/>
</dbReference>
<dbReference type="Gene3D" id="3.90.550.10">
    <property type="entry name" value="Spore Coat Polysaccharide Biosynthesis Protein SpsA, Chain A"/>
    <property type="match status" value="1"/>
</dbReference>
<protein>
    <submittedName>
        <fullName evidence="1">Pseudaminic acid CMP-transferase</fullName>
    </submittedName>
</protein>
<reference evidence="1 2" key="1">
    <citation type="journal article" date="2013" name="Genome Announc.">
        <title>Draft Genome Sequence for Desulfovibrio africanus Strain PCS.</title>
        <authorList>
            <person name="Brown S.D."/>
            <person name="Utturkar S.M."/>
            <person name="Arkin A.P."/>
            <person name="Deutschbauer A.M."/>
            <person name="Elias D.A."/>
            <person name="Hazen T.C."/>
            <person name="Chakraborty R."/>
        </authorList>
    </citation>
    <scope>NUCLEOTIDE SEQUENCE [LARGE SCALE GENOMIC DNA]</scope>
    <source>
        <strain evidence="1 2">PCS</strain>
    </source>
</reference>
<proteinExistence type="predicted"/>
<evidence type="ECO:0000313" key="1">
    <source>
        <dbReference type="EMBL" id="EMG38409.1"/>
    </source>
</evidence>
<accession>M5PWI2</accession>
<gene>
    <name evidence="1" type="ORF">PCS_00707</name>
</gene>
<dbReference type="InterPro" id="IPR029044">
    <property type="entry name" value="Nucleotide-diphossugar_trans"/>
</dbReference>
<dbReference type="EMBL" id="AOSV01000004">
    <property type="protein sequence ID" value="EMG38409.1"/>
    <property type="molecule type" value="Genomic_DNA"/>
</dbReference>
<dbReference type="RefSeq" id="WP_005984153.1">
    <property type="nucleotide sequence ID" value="NZ_AOSV01000004.1"/>
</dbReference>
<dbReference type="Pfam" id="PF02348">
    <property type="entry name" value="CTP_transf_3"/>
    <property type="match status" value="1"/>
</dbReference>
<dbReference type="PANTHER" id="PTHR21485:SF6">
    <property type="entry name" value="N-ACYLNEURAMINATE CYTIDYLYLTRANSFERASE-RELATED"/>
    <property type="match status" value="1"/>
</dbReference>
<evidence type="ECO:0000313" key="2">
    <source>
        <dbReference type="Proteomes" id="UP000011922"/>
    </source>
</evidence>
<dbReference type="PATRIC" id="fig|1262666.3.peg.715"/>
<dbReference type="OrthoDB" id="9805604at2"/>
<sequence>MVVAIIIARGGSKRIPRKNIREFMGKPIIAWSIETALQSGVFSEVIVSTDDEEIASVARDFGATTPFMRPAALSDDHTPTAPVLAHALRWLKEHDRLPEHACCIYPTAPFLHAEDIRRGLLELQSNGASSALSVTTFDFPILRAFRRCDDGSVAFNWPEHELTRSQDLPDFLHDAGQFYWVRADAFLGSERLIMPGARPVVLPRKRVQDLDTLEDWDRAEVMAPGIMGACHE</sequence>
<dbReference type="NCBIfam" id="TIGR03584">
    <property type="entry name" value="PseF"/>
    <property type="match status" value="1"/>
</dbReference>
<organism evidence="1 2">
    <name type="scientific">Desulfocurvibacter africanus PCS</name>
    <dbReference type="NCBI Taxonomy" id="1262666"/>
    <lineage>
        <taxon>Bacteria</taxon>
        <taxon>Pseudomonadati</taxon>
        <taxon>Thermodesulfobacteriota</taxon>
        <taxon>Desulfovibrionia</taxon>
        <taxon>Desulfovibrionales</taxon>
        <taxon>Desulfovibrionaceae</taxon>
        <taxon>Desulfocurvibacter</taxon>
    </lineage>
</organism>
<dbReference type="SUPFAM" id="SSF53448">
    <property type="entry name" value="Nucleotide-diphospho-sugar transferases"/>
    <property type="match status" value="1"/>
</dbReference>
<keyword evidence="1" id="KW-0808">Transferase</keyword>
<dbReference type="CDD" id="cd02513">
    <property type="entry name" value="CMP-NeuAc_Synthase"/>
    <property type="match status" value="1"/>
</dbReference>
<name>M5PWI2_DESAF</name>
<dbReference type="GO" id="GO:0008781">
    <property type="term" value="F:N-acylneuraminate cytidylyltransferase activity"/>
    <property type="evidence" value="ECO:0007669"/>
    <property type="project" value="TreeGrafter"/>
</dbReference>
<comment type="caution">
    <text evidence="1">The sequence shown here is derived from an EMBL/GenBank/DDBJ whole genome shotgun (WGS) entry which is preliminary data.</text>
</comment>
<dbReference type="InterPro" id="IPR003329">
    <property type="entry name" value="Cytidylyl_trans"/>
</dbReference>
<dbReference type="InterPro" id="IPR050793">
    <property type="entry name" value="CMP-NeuNAc_synthase"/>
</dbReference>
<dbReference type="PANTHER" id="PTHR21485">
    <property type="entry name" value="HAD SUPERFAMILY MEMBERS CMAS AND KDSC"/>
    <property type="match status" value="1"/>
</dbReference>
<dbReference type="Proteomes" id="UP000011922">
    <property type="component" value="Unassembled WGS sequence"/>
</dbReference>